<evidence type="ECO:0000313" key="3">
    <source>
        <dbReference type="EMBL" id="ABV37620.1"/>
    </source>
</evidence>
<keyword evidence="2" id="KW-1133">Transmembrane helix</keyword>
<name>A8FXP7_SHESH</name>
<keyword evidence="1" id="KW-0175">Coiled coil</keyword>
<proteinExistence type="predicted"/>
<evidence type="ECO:0000256" key="1">
    <source>
        <dbReference type="SAM" id="Coils"/>
    </source>
</evidence>
<evidence type="ECO:0000256" key="2">
    <source>
        <dbReference type="SAM" id="Phobius"/>
    </source>
</evidence>
<keyword evidence="2" id="KW-0472">Membrane</keyword>
<dbReference type="KEGG" id="sse:Ssed_3016"/>
<dbReference type="Pfam" id="PF10066">
    <property type="entry name" value="DUF2304"/>
    <property type="match status" value="1"/>
</dbReference>
<keyword evidence="4" id="KW-1185">Reference proteome</keyword>
<feature type="transmembrane region" description="Helical" evidence="2">
    <location>
        <begin position="37"/>
        <end position="55"/>
    </location>
</feature>
<dbReference type="eggNOG" id="ENOG5033407">
    <property type="taxonomic scope" value="Bacteria"/>
</dbReference>
<evidence type="ECO:0000313" key="4">
    <source>
        <dbReference type="Proteomes" id="UP000002015"/>
    </source>
</evidence>
<protein>
    <recommendedName>
        <fullName evidence="5">DUF2304 domain-containing protein</fullName>
    </recommendedName>
</protein>
<evidence type="ECO:0008006" key="5">
    <source>
        <dbReference type="Google" id="ProtNLM"/>
    </source>
</evidence>
<dbReference type="EMBL" id="CP000821">
    <property type="protein sequence ID" value="ABV37620.1"/>
    <property type="molecule type" value="Genomic_DNA"/>
</dbReference>
<reference evidence="3 4" key="1">
    <citation type="submission" date="2007-08" db="EMBL/GenBank/DDBJ databases">
        <title>Complete sequence of Shewanella sediminis HAW-EB3.</title>
        <authorList>
            <consortium name="US DOE Joint Genome Institute"/>
            <person name="Copeland A."/>
            <person name="Lucas S."/>
            <person name="Lapidus A."/>
            <person name="Barry K."/>
            <person name="Glavina del Rio T."/>
            <person name="Dalin E."/>
            <person name="Tice H."/>
            <person name="Pitluck S."/>
            <person name="Chertkov O."/>
            <person name="Brettin T."/>
            <person name="Bruce D."/>
            <person name="Detter J.C."/>
            <person name="Han C."/>
            <person name="Schmutz J."/>
            <person name="Larimer F."/>
            <person name="Land M."/>
            <person name="Hauser L."/>
            <person name="Kyrpides N."/>
            <person name="Kim E."/>
            <person name="Zhao J.-S."/>
            <person name="Richardson P."/>
        </authorList>
    </citation>
    <scope>NUCLEOTIDE SEQUENCE [LARGE SCALE GENOMIC DNA]</scope>
    <source>
        <strain evidence="3 4">HAW-EB3</strain>
    </source>
</reference>
<feature type="coiled-coil region" evidence="1">
    <location>
        <begin position="79"/>
        <end position="118"/>
    </location>
</feature>
<dbReference type="InterPro" id="IPR019277">
    <property type="entry name" value="DUF2304"/>
</dbReference>
<dbReference type="STRING" id="425104.Ssed_3016"/>
<gene>
    <name evidence="3" type="ordered locus">Ssed_3016</name>
</gene>
<accession>A8FXP7</accession>
<feature type="transmembrane region" description="Helical" evidence="2">
    <location>
        <begin position="6"/>
        <end position="25"/>
    </location>
</feature>
<sequence length="122" mass="13653">MGQVQNYQIFSAGIAIIFFVTAFILVRRDNILPGSAIRWTLLSVLILILGVFPQLSDIAAKLLGISYPPILPVLFACIILLLKALLNDIERTKDRAKIERLVQRVAMLEQKIDSATKYSNKV</sequence>
<feature type="transmembrane region" description="Helical" evidence="2">
    <location>
        <begin position="67"/>
        <end position="86"/>
    </location>
</feature>
<keyword evidence="2" id="KW-0812">Transmembrane</keyword>
<dbReference type="AlphaFoldDB" id="A8FXP7"/>
<dbReference type="Proteomes" id="UP000002015">
    <property type="component" value="Chromosome"/>
</dbReference>
<dbReference type="HOGENOM" id="CLU_134280_3_0_6"/>
<organism evidence="3 4">
    <name type="scientific">Shewanella sediminis (strain HAW-EB3)</name>
    <dbReference type="NCBI Taxonomy" id="425104"/>
    <lineage>
        <taxon>Bacteria</taxon>
        <taxon>Pseudomonadati</taxon>
        <taxon>Pseudomonadota</taxon>
        <taxon>Gammaproteobacteria</taxon>
        <taxon>Alteromonadales</taxon>
        <taxon>Shewanellaceae</taxon>
        <taxon>Shewanella</taxon>
    </lineage>
</organism>